<feature type="compositionally biased region" description="Polar residues" evidence="1">
    <location>
        <begin position="105"/>
        <end position="114"/>
    </location>
</feature>
<dbReference type="OrthoDB" id="5354458at2759"/>
<dbReference type="VEuPathDB" id="FungiDB:CCM_03815"/>
<feature type="compositionally biased region" description="Polar residues" evidence="1">
    <location>
        <begin position="818"/>
        <end position="833"/>
    </location>
</feature>
<accession>A0A2H4SUI8</accession>
<evidence type="ECO:0000256" key="1">
    <source>
        <dbReference type="SAM" id="MobiDB-lite"/>
    </source>
</evidence>
<feature type="region of interest" description="Disordered" evidence="1">
    <location>
        <begin position="806"/>
        <end position="860"/>
    </location>
</feature>
<sequence>MAQPSPVPPAPANGASSASPDPPSDHSQLSVPGKRKRDDDGGEAPAQQQETTTASDNWEGKNSEELLKYYLQVLTRLDIDKAILTRVLPEIQTDEEPQIKRQKSSEPSTRSTISDKFAAKSYQTIDDVAVDVAVAVNEALKDVDPSENPKEAVRLREFKRKALKYAAQERAYPQVKAEPQADPETAFQEGSSVLSIVGFAPQERRLFSSLPASKDIDLADMALPPGVSITTITRSNQQVPTRTLGELFGSQRPLPPLNPPKQPKSQAKGTAIDFYHPEPTNARTNCYFNTKLSSGYYLDYSNAIPSYQAVPKQRERAESLAGKKPSMSELEMSEVESLFRGAFSTFAPCKDDSAAVVPSSVAGRIWWQRSGQQIFERMLDADYYGDKQNKEATSISAADEIDEAAIQDAIDHWDETAVDPSLDEVMGTQSKADEDADDILGEVSDLIETLASYQRIRNLTLPNSQNRQSTDPVTGDMLATSGPEPSEDEVLTYEVLKSQLALIIKTLPPFAVAKLNGDQLDDLLISTKVQVRTDDYHGTMEEDEAGVQARLRAQQHQQQQQQQQQVVQSARQPPQRTPSTGGQYATQYAAAAQYGTPGRTPQPQQYYRPGSQHGFLPQRNATPQQPRPTQPNQYTRPNGYAANQYATQLAKAQTPYGHQNMPQYANQQRQQFAQTPQVQSGLPNTATYQQYQPPQQQGVVPQANYPGYTNGTPQQHGPHPQAQQQRQMYSQSPNMQTQQRFATPTPQPGPAGQGAVRYAPVANQPAGYSQSPGLTGYHTVISEAQQQRILEQAKARVAAGGQPGGFSNAALTAARASIANQSKPQTPTGQRASTPVLPPHKVTPVPVPPIPGTAAQAPPQ</sequence>
<protein>
    <submittedName>
        <fullName evidence="4">Uncharacterized protein</fullName>
    </submittedName>
</protein>
<feature type="compositionally biased region" description="Low complexity" evidence="1">
    <location>
        <begin position="713"/>
        <end position="731"/>
    </location>
</feature>
<dbReference type="AlphaFoldDB" id="A0A2H4SUI8"/>
<evidence type="ECO:0000259" key="2">
    <source>
        <dbReference type="Pfam" id="PF25009"/>
    </source>
</evidence>
<feature type="compositionally biased region" description="Low complexity" evidence="1">
    <location>
        <begin position="555"/>
        <end position="572"/>
    </location>
</feature>
<dbReference type="Pfam" id="PF25009">
    <property type="entry name" value="DUF7785"/>
    <property type="match status" value="1"/>
</dbReference>
<feature type="compositionally biased region" description="Low complexity" evidence="1">
    <location>
        <begin position="580"/>
        <end position="596"/>
    </location>
</feature>
<feature type="region of interest" description="Disordered" evidence="1">
    <location>
        <begin position="555"/>
        <end position="638"/>
    </location>
</feature>
<dbReference type="InterPro" id="IPR057199">
    <property type="entry name" value="DUF7877"/>
</dbReference>
<feature type="compositionally biased region" description="Pro residues" evidence="1">
    <location>
        <begin position="253"/>
        <end position="262"/>
    </location>
</feature>
<feature type="compositionally biased region" description="Polar residues" evidence="1">
    <location>
        <begin position="461"/>
        <end position="472"/>
    </location>
</feature>
<proteinExistence type="predicted"/>
<dbReference type="EMBL" id="CP023327">
    <property type="protein sequence ID" value="ATY66779.1"/>
    <property type="molecule type" value="Genomic_DNA"/>
</dbReference>
<feature type="compositionally biased region" description="Pro residues" evidence="1">
    <location>
        <begin position="1"/>
        <end position="11"/>
    </location>
</feature>
<name>A0A2H4SUI8_CORMI</name>
<feature type="compositionally biased region" description="Polar residues" evidence="1">
    <location>
        <begin position="46"/>
        <end position="56"/>
    </location>
</feature>
<evidence type="ECO:0000313" key="4">
    <source>
        <dbReference type="EMBL" id="ATY66779.1"/>
    </source>
</evidence>
<feature type="compositionally biased region" description="Low complexity" evidence="1">
    <location>
        <begin position="684"/>
        <end position="704"/>
    </location>
</feature>
<dbReference type="InterPro" id="IPR056687">
    <property type="entry name" value="DUF7785"/>
</dbReference>
<dbReference type="Pfam" id="PF25289">
    <property type="entry name" value="DUF7877"/>
    <property type="match status" value="1"/>
</dbReference>
<evidence type="ECO:0000313" key="5">
    <source>
        <dbReference type="Proteomes" id="UP000323067"/>
    </source>
</evidence>
<feature type="region of interest" description="Disordered" evidence="1">
    <location>
        <begin position="94"/>
        <end position="114"/>
    </location>
</feature>
<feature type="region of interest" description="Disordered" evidence="1">
    <location>
        <begin position="247"/>
        <end position="268"/>
    </location>
</feature>
<feature type="region of interest" description="Disordered" evidence="1">
    <location>
        <begin position="684"/>
        <end position="756"/>
    </location>
</feature>
<feature type="region of interest" description="Disordered" evidence="1">
    <location>
        <begin position="1"/>
        <end position="61"/>
    </location>
</feature>
<evidence type="ECO:0000259" key="3">
    <source>
        <dbReference type="Pfam" id="PF25289"/>
    </source>
</evidence>
<feature type="domain" description="DUF7877" evidence="3">
    <location>
        <begin position="63"/>
        <end position="157"/>
    </location>
</feature>
<feature type="domain" description="DUF7785" evidence="2">
    <location>
        <begin position="434"/>
        <end position="531"/>
    </location>
</feature>
<dbReference type="Proteomes" id="UP000323067">
    <property type="component" value="Chromosome ii"/>
</dbReference>
<feature type="region of interest" description="Disordered" evidence="1">
    <location>
        <begin position="461"/>
        <end position="486"/>
    </location>
</feature>
<dbReference type="VEuPathDB" id="FungiDB:A9K55_000998"/>
<organism evidence="4 5">
    <name type="scientific">Cordyceps militaris</name>
    <name type="common">Caterpillar fungus</name>
    <name type="synonym">Clavaria militaris</name>
    <dbReference type="NCBI Taxonomy" id="73501"/>
    <lineage>
        <taxon>Eukaryota</taxon>
        <taxon>Fungi</taxon>
        <taxon>Dikarya</taxon>
        <taxon>Ascomycota</taxon>
        <taxon>Pezizomycotina</taxon>
        <taxon>Sordariomycetes</taxon>
        <taxon>Hypocreomycetidae</taxon>
        <taxon>Hypocreales</taxon>
        <taxon>Cordycipitaceae</taxon>
        <taxon>Cordyceps</taxon>
    </lineage>
</organism>
<gene>
    <name evidence="4" type="ORF">A9K55_000998</name>
</gene>
<reference evidence="4 5" key="1">
    <citation type="journal article" date="2017" name="BMC Genomics">
        <title>Chromosome level assembly and secondary metabolite potential of the parasitic fungus Cordyceps militaris.</title>
        <authorList>
            <person name="Kramer G.J."/>
            <person name="Nodwell J.R."/>
        </authorList>
    </citation>
    <scope>NUCLEOTIDE SEQUENCE [LARGE SCALE GENOMIC DNA]</scope>
    <source>
        <strain evidence="4 5">ATCC 34164</strain>
    </source>
</reference>
<feature type="compositionally biased region" description="Polar residues" evidence="1">
    <location>
        <begin position="732"/>
        <end position="741"/>
    </location>
</feature>